<keyword evidence="4 5" id="KW-0472">Membrane</keyword>
<feature type="transmembrane region" description="Helical" evidence="5">
    <location>
        <begin position="105"/>
        <end position="129"/>
    </location>
</feature>
<feature type="transmembrane region" description="Helical" evidence="5">
    <location>
        <begin position="20"/>
        <end position="41"/>
    </location>
</feature>
<reference evidence="8" key="1">
    <citation type="submission" date="2016-03" db="EMBL/GenBank/DDBJ databases">
        <authorList>
            <person name="Devillers H."/>
        </authorList>
    </citation>
    <scope>NUCLEOTIDE SEQUENCE [LARGE SCALE GENOMIC DNA]</scope>
</reference>
<feature type="transmembrane region" description="Helical" evidence="5">
    <location>
        <begin position="265"/>
        <end position="287"/>
    </location>
</feature>
<dbReference type="AlphaFoldDB" id="A0A1G4JVS3"/>
<evidence type="ECO:0000259" key="6">
    <source>
        <dbReference type="PROSITE" id="PS51380"/>
    </source>
</evidence>
<dbReference type="STRING" id="1266660.A0A1G4JVS3"/>
<dbReference type="OrthoDB" id="2159384at2759"/>
<evidence type="ECO:0000256" key="1">
    <source>
        <dbReference type="ARBA" id="ARBA00004141"/>
    </source>
</evidence>
<evidence type="ECO:0000256" key="2">
    <source>
        <dbReference type="ARBA" id="ARBA00022692"/>
    </source>
</evidence>
<evidence type="ECO:0000256" key="3">
    <source>
        <dbReference type="ARBA" id="ARBA00022989"/>
    </source>
</evidence>
<keyword evidence="2 5" id="KW-0812">Transmembrane</keyword>
<accession>A0A1G4JVS3</accession>
<protein>
    <submittedName>
        <fullName evidence="7">LADA_0G13828g1_1</fullName>
    </submittedName>
</protein>
<feature type="transmembrane region" description="Helical" evidence="5">
    <location>
        <begin position="308"/>
        <end position="330"/>
    </location>
</feature>
<dbReference type="GO" id="GO:0005783">
    <property type="term" value="C:endoplasmic reticulum"/>
    <property type="evidence" value="ECO:0007669"/>
    <property type="project" value="GOC"/>
</dbReference>
<proteinExistence type="predicted"/>
<feature type="domain" description="EXS" evidence="6">
    <location>
        <begin position="193"/>
        <end position="379"/>
    </location>
</feature>
<dbReference type="GO" id="GO:0016020">
    <property type="term" value="C:membrane"/>
    <property type="evidence" value="ECO:0007669"/>
    <property type="project" value="UniProtKB-SubCell"/>
</dbReference>
<sequence length="379" mass="43969">MGMAQLTTFELLFPLPQRCILLMVAGLWLWLFQISILHRAFRIDISQLVLSHNSSEISPRIPTTRLIQNTRQIVQRITKIILPWYAATCFLLHKCNGDSNYATEAWILCLLNIQPLCQFIAIFAMVLDYSPMVLRCFKKILCFGNIESKPLRNNYILLTDSLTSFGKPLIDFGLYISHLVSRPFDEKCIVDRSSHGQVYHLDLIIGITPVMLRLSQCLREFQRSKSSGQSKNALYNAVKYSLNLPVLACTVHARMFPNGSSTNKVYWFMMVSSIYGFWWDLTMDWNLGMFNFSSKGMDRNEFLRSRTLFPQVAYCIAICTDFAIKFAWLWELMLGRSVFKGEANIFFLQSLELFRRWVWTFVKLEAEAVNLEGVEKMED</sequence>
<dbReference type="GO" id="GO:0006621">
    <property type="term" value="P:protein retention in ER lumen"/>
    <property type="evidence" value="ECO:0007669"/>
    <property type="project" value="EnsemblFungi"/>
</dbReference>
<keyword evidence="8" id="KW-1185">Reference proteome</keyword>
<dbReference type="PANTHER" id="PTHR10783">
    <property type="entry name" value="XENOTROPIC AND POLYTROPIC RETROVIRUS RECEPTOR 1-RELATED"/>
    <property type="match status" value="1"/>
</dbReference>
<comment type="subcellular location">
    <subcellularLocation>
        <location evidence="1">Membrane</location>
        <topology evidence="1">Multi-pass membrane protein</topology>
    </subcellularLocation>
</comment>
<name>A0A1G4JVS3_9SACH</name>
<dbReference type="Proteomes" id="UP000190274">
    <property type="component" value="Chromosome G"/>
</dbReference>
<dbReference type="PROSITE" id="PS51380">
    <property type="entry name" value="EXS"/>
    <property type="match status" value="1"/>
</dbReference>
<dbReference type="InterPro" id="IPR004342">
    <property type="entry name" value="EXS_C"/>
</dbReference>
<dbReference type="PANTHER" id="PTHR10783:SF46">
    <property type="entry name" value="PROTEIN ERD1 HOMOLOG 2"/>
    <property type="match status" value="1"/>
</dbReference>
<dbReference type="EMBL" id="LT598457">
    <property type="protein sequence ID" value="SCU95148.1"/>
    <property type="molecule type" value="Genomic_DNA"/>
</dbReference>
<dbReference type="Pfam" id="PF03124">
    <property type="entry name" value="EXS"/>
    <property type="match status" value="1"/>
</dbReference>
<gene>
    <name evidence="7" type="ORF">LADA_0G13828G</name>
</gene>
<evidence type="ECO:0000256" key="5">
    <source>
        <dbReference type="SAM" id="Phobius"/>
    </source>
</evidence>
<evidence type="ECO:0000313" key="7">
    <source>
        <dbReference type="EMBL" id="SCU95148.1"/>
    </source>
</evidence>
<keyword evidence="3 5" id="KW-1133">Transmembrane helix</keyword>
<dbReference type="GO" id="GO:0000301">
    <property type="term" value="P:retrograde transport, vesicle recycling within Golgi"/>
    <property type="evidence" value="ECO:0007669"/>
    <property type="project" value="EnsemblFungi"/>
</dbReference>
<evidence type="ECO:0000313" key="8">
    <source>
        <dbReference type="Proteomes" id="UP000190274"/>
    </source>
</evidence>
<organism evidence="7 8">
    <name type="scientific">Lachancea dasiensis</name>
    <dbReference type="NCBI Taxonomy" id="1072105"/>
    <lineage>
        <taxon>Eukaryota</taxon>
        <taxon>Fungi</taxon>
        <taxon>Dikarya</taxon>
        <taxon>Ascomycota</taxon>
        <taxon>Saccharomycotina</taxon>
        <taxon>Saccharomycetes</taxon>
        <taxon>Saccharomycetales</taxon>
        <taxon>Saccharomycetaceae</taxon>
        <taxon>Lachancea</taxon>
    </lineage>
</organism>
<evidence type="ECO:0000256" key="4">
    <source>
        <dbReference type="ARBA" id="ARBA00023136"/>
    </source>
</evidence>